<dbReference type="AlphaFoldDB" id="A0AAV1JBW5"/>
<keyword evidence="4" id="KW-1185">Reference proteome</keyword>
<name>A0AAV1JBW5_9NEOP</name>
<dbReference type="Proteomes" id="UP001497472">
    <property type="component" value="Unassembled WGS sequence"/>
</dbReference>
<dbReference type="InterPro" id="IPR006640">
    <property type="entry name" value="SprT-like_domain"/>
</dbReference>
<proteinExistence type="predicted"/>
<reference evidence="3 4" key="1">
    <citation type="submission" date="2023-11" db="EMBL/GenBank/DDBJ databases">
        <authorList>
            <person name="Okamura Y."/>
        </authorList>
    </citation>
    <scope>NUCLEOTIDE SEQUENCE [LARGE SCALE GENOMIC DNA]</scope>
</reference>
<dbReference type="GO" id="GO:0006974">
    <property type="term" value="P:DNA damage response"/>
    <property type="evidence" value="ECO:0007669"/>
    <property type="project" value="UniProtKB-ARBA"/>
</dbReference>
<sequence>MEKTEQIYSQRRRLFNLSLKKNNAQRKIVNNREGSNAVNTSNVIVLDESFERLRSDFPKPRLSPHKIYSPIVIDDSYEYSEEELQENDRNKLPSKSGNVSLNLSSSSTRQNRLPSAQGWSPAQDIFSTTPTREPEPSTPTDVLNKSQEHCSLDRIQKSHHKLLRDLYGDIWKDAAKFMIPLTGRKLIYDDEDEKENITSEIEKNRVLYLTDSERKKIKSTALLEIDEKKSKKKLYTEKVPSTPDVPKPKPNKLREVQTTLKKKLTKGITGTEVVQIMNGGSVDRLKDVNRNELDTGSNKVLNKVLGPTNTNTRSNLTEKTQKVNTQKGKDLTKKIKTATLKTKDHHVENVTRKLNNLDVCHTPETKRLSFMASLADNVPHWRCHPEVLQYHDRYKSLREQLAQRMFKEFNQNVFGDKLDQDMPITWDTKLRSTAGTTTNRLIKKSSGQQLRVSSIKLSCKVLDTPQRARDTLIHELCHAATWQIDGELRAGHGPLWVKWCKMALRVFPELGEISRCHDLEIHFKYCYKCTQCGYSVKRHSKSIDITAKLCGYCRGRFEIIVNKKDKNGVVVSTPARTGNMNEFALYVKENYSTVKAGRTHAQVMKILGEQFSAKKKPKHD</sequence>
<comment type="caution">
    <text evidence="3">The sequence shown here is derived from an EMBL/GenBank/DDBJ whole genome shotgun (WGS) entry which is preliminary data.</text>
</comment>
<evidence type="ECO:0000313" key="3">
    <source>
        <dbReference type="EMBL" id="CAK1546828.1"/>
    </source>
</evidence>
<accession>A0AAV1JBW5</accession>
<dbReference type="GO" id="GO:0005634">
    <property type="term" value="C:nucleus"/>
    <property type="evidence" value="ECO:0007669"/>
    <property type="project" value="TreeGrafter"/>
</dbReference>
<feature type="domain" description="SprT-like" evidence="2">
    <location>
        <begin position="399"/>
        <end position="560"/>
    </location>
</feature>
<feature type="compositionally biased region" description="Low complexity" evidence="1">
    <location>
        <begin position="94"/>
        <end position="107"/>
    </location>
</feature>
<gene>
    <name evidence="3" type="ORF">LNINA_LOCUS6344</name>
</gene>
<dbReference type="SMART" id="SM00731">
    <property type="entry name" value="SprT"/>
    <property type="match status" value="1"/>
</dbReference>
<feature type="compositionally biased region" description="Polar residues" evidence="1">
    <location>
        <begin position="108"/>
        <end position="120"/>
    </location>
</feature>
<protein>
    <recommendedName>
        <fullName evidence="2">SprT-like domain-containing protein</fullName>
    </recommendedName>
</protein>
<evidence type="ECO:0000259" key="2">
    <source>
        <dbReference type="SMART" id="SM00731"/>
    </source>
</evidence>
<evidence type="ECO:0000313" key="4">
    <source>
        <dbReference type="Proteomes" id="UP001497472"/>
    </source>
</evidence>
<organism evidence="3 4">
    <name type="scientific">Leptosia nina</name>
    <dbReference type="NCBI Taxonomy" id="320188"/>
    <lineage>
        <taxon>Eukaryota</taxon>
        <taxon>Metazoa</taxon>
        <taxon>Ecdysozoa</taxon>
        <taxon>Arthropoda</taxon>
        <taxon>Hexapoda</taxon>
        <taxon>Insecta</taxon>
        <taxon>Pterygota</taxon>
        <taxon>Neoptera</taxon>
        <taxon>Endopterygota</taxon>
        <taxon>Lepidoptera</taxon>
        <taxon>Glossata</taxon>
        <taxon>Ditrysia</taxon>
        <taxon>Papilionoidea</taxon>
        <taxon>Pieridae</taxon>
        <taxon>Pierinae</taxon>
        <taxon>Leptosia</taxon>
    </lineage>
</organism>
<dbReference type="PANTHER" id="PTHR23099">
    <property type="entry name" value="TRANSCRIPTIONAL REGULATOR"/>
    <property type="match status" value="1"/>
</dbReference>
<dbReference type="Pfam" id="PF10263">
    <property type="entry name" value="SprT-like"/>
    <property type="match status" value="1"/>
</dbReference>
<dbReference type="EMBL" id="CAVLEF010000008">
    <property type="protein sequence ID" value="CAK1546828.1"/>
    <property type="molecule type" value="Genomic_DNA"/>
</dbReference>
<feature type="region of interest" description="Disordered" evidence="1">
    <location>
        <begin position="80"/>
        <end position="146"/>
    </location>
</feature>
<evidence type="ECO:0000256" key="1">
    <source>
        <dbReference type="SAM" id="MobiDB-lite"/>
    </source>
</evidence>
<dbReference type="PANTHER" id="PTHR23099:SF0">
    <property type="entry name" value="GERM CELL NUCLEAR ACIDIC PROTEIN"/>
    <property type="match status" value="1"/>
</dbReference>